<comment type="caution">
    <text evidence="1">The sequence shown here is derived from an EMBL/GenBank/DDBJ whole genome shotgun (WGS) entry which is preliminary data.</text>
</comment>
<accession>A0ACC2PZ54</accession>
<proteinExistence type="predicted"/>
<gene>
    <name evidence="1" type="ORF">PYW08_013056</name>
</gene>
<evidence type="ECO:0000313" key="2">
    <source>
        <dbReference type="Proteomes" id="UP001231649"/>
    </source>
</evidence>
<protein>
    <submittedName>
        <fullName evidence="1">Uncharacterized protein</fullName>
    </submittedName>
</protein>
<organism evidence="1 2">
    <name type="scientific">Mythimna loreyi</name>
    <dbReference type="NCBI Taxonomy" id="667449"/>
    <lineage>
        <taxon>Eukaryota</taxon>
        <taxon>Metazoa</taxon>
        <taxon>Ecdysozoa</taxon>
        <taxon>Arthropoda</taxon>
        <taxon>Hexapoda</taxon>
        <taxon>Insecta</taxon>
        <taxon>Pterygota</taxon>
        <taxon>Neoptera</taxon>
        <taxon>Endopterygota</taxon>
        <taxon>Lepidoptera</taxon>
        <taxon>Glossata</taxon>
        <taxon>Ditrysia</taxon>
        <taxon>Noctuoidea</taxon>
        <taxon>Noctuidae</taxon>
        <taxon>Noctuinae</taxon>
        <taxon>Hadenini</taxon>
        <taxon>Mythimna</taxon>
    </lineage>
</organism>
<keyword evidence="2" id="KW-1185">Reference proteome</keyword>
<name>A0ACC2PZ54_9NEOP</name>
<sequence length="321" mass="37610">MAFRMQRCPPSTPIIQMDQTRSEPDITQALNDPEFVNINSRNKRPRLNESPREQSQFERFKQEFKSEIKEMLMAWKTEQDANALKQTEAQRELITKLRTDMSELKLQNIQIQNTNSEIQETNIEIEKTVKFLSSQYDDLQKDIKRLQQDSIEYKKHSESLEMAIRDLQYKSRSSSIEVRNIPIQEKETSTDLSKIVTDIANIVNLPLTNSHFRVVYRVSGNRGATKPIVAEFKNVQTKLDLISRVRSYNNKRTNKEDKLNTEVLGILGQKQPVMLKNIYQIQARSFFTRQENLRALRDTHFAGPPMATFFFENKPEINKYS</sequence>
<dbReference type="EMBL" id="CM056808">
    <property type="protein sequence ID" value="KAJ8704332.1"/>
    <property type="molecule type" value="Genomic_DNA"/>
</dbReference>
<reference evidence="1" key="1">
    <citation type="submission" date="2023-03" db="EMBL/GenBank/DDBJ databases">
        <title>Chromosome-level genomes of two armyworms, Mythimna separata and Mythimna loreyi, provide insights into the biosynthesis and reception of sex pheromones.</title>
        <authorList>
            <person name="Zhao H."/>
        </authorList>
    </citation>
    <scope>NUCLEOTIDE SEQUENCE</scope>
    <source>
        <strain evidence="1">BeijingLab</strain>
    </source>
</reference>
<dbReference type="Proteomes" id="UP001231649">
    <property type="component" value="Chromosome 32"/>
</dbReference>
<evidence type="ECO:0000313" key="1">
    <source>
        <dbReference type="EMBL" id="KAJ8704332.1"/>
    </source>
</evidence>